<evidence type="ECO:0000259" key="8">
    <source>
        <dbReference type="PROSITE" id="PS50156"/>
    </source>
</evidence>
<keyword evidence="3 7" id="KW-0812">Transmembrane</keyword>
<feature type="transmembrane region" description="Helical" evidence="7">
    <location>
        <begin position="241"/>
        <end position="260"/>
    </location>
</feature>
<dbReference type="PANTHER" id="PTHR33406:SF13">
    <property type="entry name" value="MEMBRANE PROTEIN YDFJ"/>
    <property type="match status" value="1"/>
</dbReference>
<dbReference type="Gene3D" id="1.20.1640.10">
    <property type="entry name" value="Multidrug efflux transporter AcrB transmembrane domain"/>
    <property type="match status" value="2"/>
</dbReference>
<proteinExistence type="predicted"/>
<dbReference type="PANTHER" id="PTHR33406">
    <property type="entry name" value="MEMBRANE PROTEIN MJ1562-RELATED"/>
    <property type="match status" value="1"/>
</dbReference>
<feature type="transmembrane region" description="Helical" evidence="7">
    <location>
        <begin position="663"/>
        <end position="685"/>
    </location>
</feature>
<evidence type="ECO:0000313" key="10">
    <source>
        <dbReference type="Proteomes" id="UP001056079"/>
    </source>
</evidence>
<feature type="transmembrane region" description="Helical" evidence="7">
    <location>
        <begin position="14"/>
        <end position="34"/>
    </location>
</feature>
<keyword evidence="4 7" id="KW-1133">Transmembrane helix</keyword>
<feature type="compositionally biased region" description="Gly residues" evidence="6">
    <location>
        <begin position="721"/>
        <end position="741"/>
    </location>
</feature>
<evidence type="ECO:0000256" key="2">
    <source>
        <dbReference type="ARBA" id="ARBA00022475"/>
    </source>
</evidence>
<dbReference type="RefSeq" id="WP_006126309.1">
    <property type="nucleotide sequence ID" value="NZ_CP098609.1"/>
</dbReference>
<name>A0ABY4UV22_STRFL</name>
<dbReference type="InterPro" id="IPR050545">
    <property type="entry name" value="Mycobact_MmpL"/>
</dbReference>
<evidence type="ECO:0000256" key="6">
    <source>
        <dbReference type="SAM" id="MobiDB-lite"/>
    </source>
</evidence>
<feature type="transmembrane region" description="Helical" evidence="7">
    <location>
        <begin position="637"/>
        <end position="657"/>
    </location>
</feature>
<organism evidence="9 10">
    <name type="scientific">Streptomyces filamentosus</name>
    <name type="common">Streptomyces roseosporus</name>
    <dbReference type="NCBI Taxonomy" id="67294"/>
    <lineage>
        <taxon>Bacteria</taxon>
        <taxon>Bacillati</taxon>
        <taxon>Actinomycetota</taxon>
        <taxon>Actinomycetes</taxon>
        <taxon>Kitasatosporales</taxon>
        <taxon>Streptomycetaceae</taxon>
        <taxon>Streptomyces</taxon>
    </lineage>
</organism>
<feature type="domain" description="SSD" evidence="8">
    <location>
        <begin position="222"/>
        <end position="338"/>
    </location>
</feature>
<accession>A0ABY4UV22</accession>
<feature type="transmembrane region" description="Helical" evidence="7">
    <location>
        <begin position="185"/>
        <end position="204"/>
    </location>
</feature>
<feature type="region of interest" description="Disordered" evidence="6">
    <location>
        <begin position="714"/>
        <end position="753"/>
    </location>
</feature>
<dbReference type="EMBL" id="CP098609">
    <property type="protein sequence ID" value="USC48178.1"/>
    <property type="molecule type" value="Genomic_DNA"/>
</dbReference>
<feature type="compositionally biased region" description="Low complexity" evidence="6">
    <location>
        <begin position="742"/>
        <end position="753"/>
    </location>
</feature>
<feature type="transmembrane region" description="Helical" evidence="7">
    <location>
        <begin position="523"/>
        <end position="540"/>
    </location>
</feature>
<evidence type="ECO:0000256" key="3">
    <source>
        <dbReference type="ARBA" id="ARBA00022692"/>
    </source>
</evidence>
<evidence type="ECO:0000256" key="5">
    <source>
        <dbReference type="ARBA" id="ARBA00023136"/>
    </source>
</evidence>
<comment type="subcellular location">
    <subcellularLocation>
        <location evidence="1">Cell membrane</location>
        <topology evidence="1">Multi-pass membrane protein</topology>
    </subcellularLocation>
</comment>
<feature type="transmembrane region" description="Helical" evidence="7">
    <location>
        <begin position="313"/>
        <end position="336"/>
    </location>
</feature>
<dbReference type="InterPro" id="IPR004869">
    <property type="entry name" value="MMPL_dom"/>
</dbReference>
<reference evidence="9" key="1">
    <citation type="submission" date="2021-08" db="EMBL/GenBank/DDBJ databases">
        <title>DNA methylation of m4C regulates biosynthesis of daptomycin in Streptomyces roseosporus L30.</title>
        <authorList>
            <person name="Fang J.-L."/>
        </authorList>
    </citation>
    <scope>NUCLEOTIDE SEQUENCE</scope>
    <source>
        <strain evidence="9">L30</strain>
    </source>
</reference>
<dbReference type="InterPro" id="IPR000731">
    <property type="entry name" value="SSD"/>
</dbReference>
<evidence type="ECO:0000256" key="7">
    <source>
        <dbReference type="SAM" id="Phobius"/>
    </source>
</evidence>
<keyword evidence="2" id="KW-1003">Cell membrane</keyword>
<keyword evidence="10" id="KW-1185">Reference proteome</keyword>
<dbReference type="Pfam" id="PF03176">
    <property type="entry name" value="MMPL"/>
    <property type="match status" value="2"/>
</dbReference>
<evidence type="ECO:0000313" key="9">
    <source>
        <dbReference type="EMBL" id="USC48178.1"/>
    </source>
</evidence>
<protein>
    <submittedName>
        <fullName evidence="9">MMPL family transporter</fullName>
    </submittedName>
</protein>
<feature type="transmembrane region" description="Helical" evidence="7">
    <location>
        <begin position="552"/>
        <end position="573"/>
    </location>
</feature>
<dbReference type="SUPFAM" id="SSF82866">
    <property type="entry name" value="Multidrug efflux transporter AcrB transmembrane domain"/>
    <property type="match status" value="2"/>
</dbReference>
<feature type="transmembrane region" description="Helical" evidence="7">
    <location>
        <begin position="287"/>
        <end position="307"/>
    </location>
</feature>
<gene>
    <name evidence="9" type="ORF">K7395_16190</name>
</gene>
<evidence type="ECO:0000256" key="1">
    <source>
        <dbReference type="ARBA" id="ARBA00004651"/>
    </source>
</evidence>
<dbReference type="Proteomes" id="UP001056079">
    <property type="component" value="Chromosome"/>
</dbReference>
<sequence>MDKLCSFVLGRKRLVRMIVILLLLAGGGAIALLIPNMDERNAYPGLAGYKANQKIMETYGNGGYERPFVPVVTLPEGQRADSPATTQAIGRAFADAAEKVDARVVSYADTGDEAFLGEGGRTTFGLVFGGPVEQGGLPGSALGEAPELGPLISEAMRAELPPGSEVRVTGLDALATGADQGGLNVPVKLIVTIGAAIVVLLYVFRSALAFVPLLTALVAVPISFLGLLAASPFIAVHETTVIMLPLFGIGIAIDYALILVTRWREEEAKGHHGDDAVRRAMATSGHAIVFSAGAVAIGLVTMVLLPIPLLRSLGVGGMMVTAASALVSLTLLPLLLSSSGRRLAKRREAGRERPGLEREASAGRFWTAVAERVIRFRWLTAALAGGVLVVLSVTALGLNLSVPTTDRLAESGPGREGLTALTDAGVPSGTLTSFDVYVPGGTDPAEVADTLRATDGVYAVATPDTDAWRVDGSAVITVLPEHEGGATAGEDTIARVVGAVPDGTLVGGNVTQQIDYVDVTYTAFPWMLAVLSLVTFVMLARAFRSLILPLKAIVLNLLSLGAVLGAMVILWQWGWGTEALLGIKPDGSIGTFVPVTIFAFLYGLSMDYEVFILARMREEYDRTGSTREAVVRGVGRTGRLVTCAALILFCSFASMASGGELDVSIFASGIALGIIIDATLIRGLLVPAVVAMMGKWNWWLPAGAARLLRVEPSPLRDEAPDGGGPMDDGGSASGPGAGGGPEPIAAAGRGASG</sequence>
<keyword evidence="5 7" id="KW-0472">Membrane</keyword>
<dbReference type="PROSITE" id="PS50156">
    <property type="entry name" value="SSD"/>
    <property type="match status" value="1"/>
</dbReference>
<feature type="transmembrane region" description="Helical" evidence="7">
    <location>
        <begin position="593"/>
        <end position="616"/>
    </location>
</feature>
<evidence type="ECO:0000256" key="4">
    <source>
        <dbReference type="ARBA" id="ARBA00022989"/>
    </source>
</evidence>
<feature type="transmembrane region" description="Helical" evidence="7">
    <location>
        <begin position="211"/>
        <end position="235"/>
    </location>
</feature>
<feature type="transmembrane region" description="Helical" evidence="7">
    <location>
        <begin position="378"/>
        <end position="398"/>
    </location>
</feature>